<name>A0AAV8UVB6_9RHOD</name>
<organism evidence="2 3">
    <name type="scientific">Rhodosorus marinus</name>
    <dbReference type="NCBI Taxonomy" id="101924"/>
    <lineage>
        <taxon>Eukaryota</taxon>
        <taxon>Rhodophyta</taxon>
        <taxon>Stylonematophyceae</taxon>
        <taxon>Stylonematales</taxon>
        <taxon>Stylonemataceae</taxon>
        <taxon>Rhodosorus</taxon>
    </lineage>
</organism>
<feature type="compositionally biased region" description="Basic residues" evidence="1">
    <location>
        <begin position="17"/>
        <end position="30"/>
    </location>
</feature>
<sequence length="277" mass="30222">MEKRKGGRTRSSDSSGKRSKTKEKVKKGGAKRNGGVQGPRASSPSETHLVKEELQMSVGGPVYGGFVQHTGETVRAKESSWENFVHHPYAYASDSRGVYYPSAPAQQSYVLEGAGLGHTGKGCLCAYCEHSKVAKGWKNHVEPQGAVYLTKPVEYTHGRPVIVADTPKMHQSMMHAPEAYGYPRGEQYQYPSQARTVSNRVPLPALTMDIFGDRISLLMTSEQYLSDVQAYGHPVFGAMRRSSCSGEANNATQSFVPYPFGIGVQQSRDSIAVSAQE</sequence>
<comment type="caution">
    <text evidence="2">The sequence shown here is derived from an EMBL/GenBank/DDBJ whole genome shotgun (WGS) entry which is preliminary data.</text>
</comment>
<dbReference type="AlphaFoldDB" id="A0AAV8UVB6"/>
<evidence type="ECO:0000256" key="1">
    <source>
        <dbReference type="SAM" id="MobiDB-lite"/>
    </source>
</evidence>
<dbReference type="EMBL" id="JAMWBK010000005">
    <property type="protein sequence ID" value="KAJ8905037.1"/>
    <property type="molecule type" value="Genomic_DNA"/>
</dbReference>
<reference evidence="2 3" key="1">
    <citation type="journal article" date="2023" name="Nat. Commun.">
        <title>Origin of minicircular mitochondrial genomes in red algae.</title>
        <authorList>
            <person name="Lee Y."/>
            <person name="Cho C.H."/>
            <person name="Lee Y.M."/>
            <person name="Park S.I."/>
            <person name="Yang J.H."/>
            <person name="West J.A."/>
            <person name="Bhattacharya D."/>
            <person name="Yoon H.S."/>
        </authorList>
    </citation>
    <scope>NUCLEOTIDE SEQUENCE [LARGE SCALE GENOMIC DNA]</scope>
    <source>
        <strain evidence="2 3">CCMP1338</strain>
        <tissue evidence="2">Whole cell</tissue>
    </source>
</reference>
<gene>
    <name evidence="2" type="ORF">NDN08_001549</name>
</gene>
<proteinExistence type="predicted"/>
<dbReference type="Proteomes" id="UP001157974">
    <property type="component" value="Unassembled WGS sequence"/>
</dbReference>
<evidence type="ECO:0000313" key="2">
    <source>
        <dbReference type="EMBL" id="KAJ8905037.1"/>
    </source>
</evidence>
<accession>A0AAV8UVB6</accession>
<feature type="region of interest" description="Disordered" evidence="1">
    <location>
        <begin position="1"/>
        <end position="48"/>
    </location>
</feature>
<evidence type="ECO:0000313" key="3">
    <source>
        <dbReference type="Proteomes" id="UP001157974"/>
    </source>
</evidence>
<protein>
    <submittedName>
        <fullName evidence="2">Uncharacterized protein</fullName>
    </submittedName>
</protein>
<keyword evidence="3" id="KW-1185">Reference proteome</keyword>